<keyword evidence="2" id="KW-0812">Transmembrane</keyword>
<reference evidence="5" key="1">
    <citation type="submission" date="2017-02" db="UniProtKB">
        <authorList>
            <consortium name="WormBaseParasite"/>
        </authorList>
    </citation>
    <scope>IDENTIFICATION</scope>
</reference>
<dbReference type="OMA" id="WIRYRWI"/>
<dbReference type="WBParaSite" id="NBR_0001828001-mRNA-1">
    <property type="protein sequence ID" value="NBR_0001828001-mRNA-1"/>
    <property type="gene ID" value="NBR_0001828001"/>
</dbReference>
<reference evidence="3 4" key="2">
    <citation type="submission" date="2018-11" db="EMBL/GenBank/DDBJ databases">
        <authorList>
            <consortium name="Pathogen Informatics"/>
        </authorList>
    </citation>
    <scope>NUCLEOTIDE SEQUENCE [LARGE SCALE GENOMIC DNA]</scope>
</reference>
<evidence type="ECO:0000313" key="3">
    <source>
        <dbReference type="EMBL" id="VDL82002.1"/>
    </source>
</evidence>
<keyword evidence="2" id="KW-1133">Transmembrane helix</keyword>
<dbReference type="AlphaFoldDB" id="A0A0N4YM96"/>
<name>A0A0N4YM96_NIPBR</name>
<keyword evidence="4" id="KW-1185">Reference proteome</keyword>
<evidence type="ECO:0000256" key="1">
    <source>
        <dbReference type="SAM" id="MobiDB-lite"/>
    </source>
</evidence>
<evidence type="ECO:0000313" key="4">
    <source>
        <dbReference type="Proteomes" id="UP000271162"/>
    </source>
</evidence>
<feature type="region of interest" description="Disordered" evidence="1">
    <location>
        <begin position="1"/>
        <end position="22"/>
    </location>
</feature>
<dbReference type="EMBL" id="UYSL01023299">
    <property type="protein sequence ID" value="VDL82002.1"/>
    <property type="molecule type" value="Genomic_DNA"/>
</dbReference>
<dbReference type="Proteomes" id="UP000271162">
    <property type="component" value="Unassembled WGS sequence"/>
</dbReference>
<feature type="transmembrane region" description="Helical" evidence="2">
    <location>
        <begin position="105"/>
        <end position="123"/>
    </location>
</feature>
<protein>
    <submittedName>
        <fullName evidence="3 5">Uncharacterized protein</fullName>
    </submittedName>
</protein>
<evidence type="ECO:0000313" key="5">
    <source>
        <dbReference type="WBParaSite" id="NBR_0001828001-mRNA-1"/>
    </source>
</evidence>
<organism evidence="5">
    <name type="scientific">Nippostrongylus brasiliensis</name>
    <name type="common">Rat hookworm</name>
    <dbReference type="NCBI Taxonomy" id="27835"/>
    <lineage>
        <taxon>Eukaryota</taxon>
        <taxon>Metazoa</taxon>
        <taxon>Ecdysozoa</taxon>
        <taxon>Nematoda</taxon>
        <taxon>Chromadorea</taxon>
        <taxon>Rhabditida</taxon>
        <taxon>Rhabditina</taxon>
        <taxon>Rhabditomorpha</taxon>
        <taxon>Strongyloidea</taxon>
        <taxon>Heligmosomidae</taxon>
        <taxon>Nippostrongylus</taxon>
    </lineage>
</organism>
<gene>
    <name evidence="3" type="ORF">NBR_LOCUS18281</name>
</gene>
<accession>A0A0N4YM96</accession>
<keyword evidence="2" id="KW-0472">Membrane</keyword>
<feature type="compositionally biased region" description="Low complexity" evidence="1">
    <location>
        <begin position="8"/>
        <end position="21"/>
    </location>
</feature>
<evidence type="ECO:0000256" key="2">
    <source>
        <dbReference type="SAM" id="Phobius"/>
    </source>
</evidence>
<sequence>MTSLSTISEKSQGSDKSQSKGFQEKELIAKKKIVAPPPPVVGKTPETKENVDVQQLMKALKIVRKAKERNIDLTTSMESLAMQQLKPRHRRRRHRKTSAWIRYRWILYMVLWVIAIIYFVALLNRNTVCQWMTDTKTSEF</sequence>
<proteinExistence type="predicted"/>